<feature type="region of interest" description="Disordered" evidence="1">
    <location>
        <begin position="575"/>
        <end position="622"/>
    </location>
</feature>
<evidence type="ECO:0000259" key="2">
    <source>
        <dbReference type="Pfam" id="PF13254"/>
    </source>
</evidence>
<feature type="domain" description="DUF4045" evidence="2">
    <location>
        <begin position="54"/>
        <end position="603"/>
    </location>
</feature>
<feature type="compositionally biased region" description="Polar residues" evidence="1">
    <location>
        <begin position="344"/>
        <end position="360"/>
    </location>
</feature>
<feature type="compositionally biased region" description="Polar residues" evidence="1">
    <location>
        <begin position="1184"/>
        <end position="1200"/>
    </location>
</feature>
<name>A0A074YNL6_AURSE</name>
<feature type="region of interest" description="Disordered" evidence="1">
    <location>
        <begin position="388"/>
        <end position="542"/>
    </location>
</feature>
<dbReference type="RefSeq" id="XP_013344132.1">
    <property type="nucleotide sequence ID" value="XM_013488678.1"/>
</dbReference>
<dbReference type="Pfam" id="PF25480">
    <property type="entry name" value="DUF7904"/>
    <property type="match status" value="1"/>
</dbReference>
<feature type="compositionally biased region" description="Basic residues" evidence="1">
    <location>
        <begin position="817"/>
        <end position="830"/>
    </location>
</feature>
<feature type="compositionally biased region" description="Basic and acidic residues" evidence="1">
    <location>
        <begin position="222"/>
        <end position="233"/>
    </location>
</feature>
<feature type="compositionally biased region" description="Basic and acidic residues" evidence="1">
    <location>
        <begin position="672"/>
        <end position="690"/>
    </location>
</feature>
<feature type="region of interest" description="Disordered" evidence="1">
    <location>
        <begin position="1"/>
        <end position="373"/>
    </location>
</feature>
<dbReference type="InterPro" id="IPR057226">
    <property type="entry name" value="DUF7904"/>
</dbReference>
<dbReference type="HOGENOM" id="CLU_001208_0_0_1"/>
<feature type="compositionally biased region" description="Polar residues" evidence="1">
    <location>
        <begin position="205"/>
        <end position="217"/>
    </location>
</feature>
<feature type="compositionally biased region" description="Basic and acidic residues" evidence="1">
    <location>
        <begin position="391"/>
        <end position="421"/>
    </location>
</feature>
<dbReference type="InterPro" id="IPR029006">
    <property type="entry name" value="ADF-H/Gelsolin-like_dom_sf"/>
</dbReference>
<feature type="compositionally biased region" description="Basic and acidic residues" evidence="1">
    <location>
        <begin position="585"/>
        <end position="613"/>
    </location>
</feature>
<feature type="domain" description="DUF7904" evidence="3">
    <location>
        <begin position="1217"/>
        <end position="1320"/>
    </location>
</feature>
<evidence type="ECO:0000259" key="3">
    <source>
        <dbReference type="Pfam" id="PF25480"/>
    </source>
</evidence>
<feature type="compositionally biased region" description="Low complexity" evidence="1">
    <location>
        <begin position="461"/>
        <end position="474"/>
    </location>
</feature>
<feature type="compositionally biased region" description="Polar residues" evidence="1">
    <location>
        <begin position="922"/>
        <end position="947"/>
    </location>
</feature>
<feature type="compositionally biased region" description="Polar residues" evidence="1">
    <location>
        <begin position="310"/>
        <end position="322"/>
    </location>
</feature>
<feature type="compositionally biased region" description="Basic and acidic residues" evidence="1">
    <location>
        <begin position="15"/>
        <end position="33"/>
    </location>
</feature>
<feature type="compositionally biased region" description="Low complexity" evidence="1">
    <location>
        <begin position="483"/>
        <end position="493"/>
    </location>
</feature>
<dbReference type="PANTHER" id="PTHR24216">
    <property type="entry name" value="PAXILLIN-RELATED"/>
    <property type="match status" value="1"/>
</dbReference>
<feature type="region of interest" description="Disordered" evidence="1">
    <location>
        <begin position="1184"/>
        <end position="1207"/>
    </location>
</feature>
<feature type="compositionally biased region" description="Polar residues" evidence="1">
    <location>
        <begin position="423"/>
        <end position="432"/>
    </location>
</feature>
<evidence type="ECO:0000256" key="1">
    <source>
        <dbReference type="SAM" id="MobiDB-lite"/>
    </source>
</evidence>
<dbReference type="Gene3D" id="3.40.20.10">
    <property type="entry name" value="Severin"/>
    <property type="match status" value="3"/>
</dbReference>
<protein>
    <submittedName>
        <fullName evidence="4">Uncharacterized protein</fullName>
    </submittedName>
</protein>
<dbReference type="InterPro" id="IPR025118">
    <property type="entry name" value="DUF4045"/>
</dbReference>
<keyword evidence="5" id="KW-1185">Reference proteome</keyword>
<feature type="compositionally biased region" description="Basic and acidic residues" evidence="1">
    <location>
        <begin position="502"/>
        <end position="526"/>
    </location>
</feature>
<feature type="region of interest" description="Disordered" evidence="1">
    <location>
        <begin position="635"/>
        <end position="1083"/>
    </location>
</feature>
<feature type="region of interest" description="Disordered" evidence="1">
    <location>
        <begin position="1103"/>
        <end position="1153"/>
    </location>
</feature>
<dbReference type="OrthoDB" id="6375767at2759"/>
<proteinExistence type="predicted"/>
<feature type="compositionally biased region" description="Polar residues" evidence="1">
    <location>
        <begin position="529"/>
        <end position="542"/>
    </location>
</feature>
<feature type="compositionally biased region" description="Polar residues" evidence="1">
    <location>
        <begin position="971"/>
        <end position="984"/>
    </location>
</feature>
<dbReference type="EMBL" id="KL584758">
    <property type="protein sequence ID" value="KEQ95647.1"/>
    <property type="molecule type" value="Genomic_DNA"/>
</dbReference>
<dbReference type="SUPFAM" id="SSF55753">
    <property type="entry name" value="Actin depolymerizing proteins"/>
    <property type="match status" value="2"/>
</dbReference>
<organism evidence="4 5">
    <name type="scientific">Aureobasidium subglaciale (strain EXF-2481)</name>
    <name type="common">Aureobasidium pullulans var. subglaciale</name>
    <dbReference type="NCBI Taxonomy" id="1043005"/>
    <lineage>
        <taxon>Eukaryota</taxon>
        <taxon>Fungi</taxon>
        <taxon>Dikarya</taxon>
        <taxon>Ascomycota</taxon>
        <taxon>Pezizomycotina</taxon>
        <taxon>Dothideomycetes</taxon>
        <taxon>Dothideomycetidae</taxon>
        <taxon>Dothideales</taxon>
        <taxon>Saccotheciaceae</taxon>
        <taxon>Aureobasidium</taxon>
    </lineage>
</organism>
<evidence type="ECO:0000313" key="4">
    <source>
        <dbReference type="EMBL" id="KEQ95647.1"/>
    </source>
</evidence>
<feature type="compositionally biased region" description="Polar residues" evidence="1">
    <location>
        <begin position="173"/>
        <end position="198"/>
    </location>
</feature>
<accession>A0A074YNL6</accession>
<reference evidence="4 5" key="1">
    <citation type="journal article" date="2014" name="BMC Genomics">
        <title>Genome sequencing of four Aureobasidium pullulans varieties: biotechnological potential, stress tolerance, and description of new species.</title>
        <authorList>
            <person name="Gostin Ar C."/>
            <person name="Ohm R.A."/>
            <person name="Kogej T."/>
            <person name="Sonjak S."/>
            <person name="Turk M."/>
            <person name="Zajc J."/>
            <person name="Zalar P."/>
            <person name="Grube M."/>
            <person name="Sun H."/>
            <person name="Han J."/>
            <person name="Sharma A."/>
            <person name="Chiniquy J."/>
            <person name="Ngan C.Y."/>
            <person name="Lipzen A."/>
            <person name="Barry K."/>
            <person name="Grigoriev I.V."/>
            <person name="Gunde-Cimerman N."/>
        </authorList>
    </citation>
    <scope>NUCLEOTIDE SEQUENCE [LARGE SCALE GENOMIC DNA]</scope>
    <source>
        <strain evidence="4 5">EXF-2481</strain>
    </source>
</reference>
<evidence type="ECO:0000313" key="5">
    <source>
        <dbReference type="Proteomes" id="UP000030641"/>
    </source>
</evidence>
<dbReference type="Proteomes" id="UP000030641">
    <property type="component" value="Unassembled WGS sequence"/>
</dbReference>
<dbReference type="STRING" id="1043005.A0A074YNL6"/>
<feature type="compositionally biased region" description="Polar residues" evidence="1">
    <location>
        <begin position="859"/>
        <end position="876"/>
    </location>
</feature>
<feature type="compositionally biased region" description="Low complexity" evidence="1">
    <location>
        <begin position="777"/>
        <end position="786"/>
    </location>
</feature>
<feature type="compositionally biased region" description="Basic and acidic residues" evidence="1">
    <location>
        <begin position="709"/>
        <end position="740"/>
    </location>
</feature>
<sequence length="1626" mass="175786">MDDTPDLDTNAFLESVRELKEKRQREDNERQEQLEAQIASSRLARKLESERGMASPSMSPSTSPHRASPSSAVPSRASTLSRQPRSRPMSVDMGSPTRASSVRPMSMMSIPEKGAPLPSRDSQRFAAPDSADAGLGRAMSSAQSRLDRPSSPTKGMGGFVQSAMLKRNDSVNKRWSVTAGPSTLTRNDSTASFRSGTNADDIPSRPTSSHSTMSNLNIAPEADVKEEKVERSSTTRHSRSRSMASFSGHEPIPEGLMSPPLSPNKRWSRSPTKASWLESALTRPDSPKPLASPQSTQPSWMADLAKAKQQRGTAETSTSQENPDAAKAHDTPTIGQGLLKRSSMRNTPTHSPSASRNVTPPTKAKPISLAGKSALSELHTPSLDFIPKVPARSDVEKQEPIKEALKQEVAEEKPTLEEKPVEITQTHAAKNSTPKREEAAKSVSSKPSVLASGFTEKEPVKPAAPKPNALSLAPSLPPKPQTSDSVNSTASSSPRFPVLKTPELRSGEFKSPELKQETTPKTDFRSGLKSRSGTIGAQTQQEPEFKALFGKLKKASTEKYVAPDELKSNILRGKAGLSLSAGPQKTERRDELKESLLKKKEEMNKAATEKPASEPKISPIPSTVPEALSIRKQLGRSNSTLNIPAPAKSHRDITPEALSFHKNLRGKPKVPAPEKRSSVTEKVELKRASVECKPPAITAEKNPVNGALKTREAESKSEPLGRELSEPEKRELPKPAKQELPKPVQQEPSKSQVISRPTSNRIADRFNPALAGLLARGPPSTSNTPPSGSPFSPPAISRVSTAQDEESGEGTQLTHMTKSRAKGPKRRKPKSSTPVDTVKATHAPVDTIRATPVPEKRISSITSGSEQRASSIQSAKSIDLPSPSSPVTQTPVQPRPKSAAVRAASINLSRPSVAEEEKPKTLTPTKSMTFPSVQSEKPKTPVSTRSSLEVAASTGAEKAKPTTPVKPVLETPSSMANDKLSTPVSVKLPLRTSSTGSLVSTQTAPTFASPQSTTRQPSGFSRPLPGKALPGMTGTRSQDKPLPPLNTTEANKENQSFSSVKGAASMWGKPAQQITPQKRAPIELPTRKDEEAAMLSAGLLSNSPLRYNASPKQGLGITEDSISQPKRGNGYEHVQPPSAGAPPKPARSSRVVSGQLSAKDLPNLPNMPDLPAARELSNFFSNVPTSSNQLQLKTDTQTVLRSRPGESDKTKTLRYSIQEIKSDGTLIPLPAQQEHILYESSMYICTHIFHTANMTRMAEVYLWCGDLISESTIRETQVHAKQVTREAGVGQKSTQLYIIDQAREPANFFQALGGIVITRRGSRAESLKEPYMLCGRPHMGHIAFDEVNRSKSSLCSEYPYILARPITLQETKIWLWKGSGCGATAIGSTRLISMDLNPGGGFSEVDEGKETAEFLAVIHDSGNAIVCQPPALWKGKCGNWDHSSVRLFRIEAQEKPKQTATSLFTSYFSRRPSWSAPKSPNPDHPGRDGSGKSPTSEFEGLISEVAPFTQDDLEPEGCYVLDANSEILVLPGPLLSKQPLWQHAFVQACLFAHDYAILSASLEDRPAIPKARVVLGGLPREVKIKFRRWDERRSLWGSGGLMAGKMTGDESGMIDVRDVLGVCCAL</sequence>
<gene>
    <name evidence="4" type="ORF">AUEXF2481DRAFT_29079</name>
</gene>
<dbReference type="InParanoid" id="A0A074YNL6"/>
<feature type="compositionally biased region" description="Polar residues" evidence="1">
    <location>
        <begin position="746"/>
        <end position="761"/>
    </location>
</feature>
<feature type="compositionally biased region" description="Low complexity" evidence="1">
    <location>
        <begin position="881"/>
        <end position="892"/>
    </location>
</feature>
<dbReference type="OMA" id="AFFEIYV"/>
<dbReference type="Pfam" id="PF13254">
    <property type="entry name" value="DUF4045"/>
    <property type="match status" value="1"/>
</dbReference>
<feature type="compositionally biased region" description="Polar residues" evidence="1">
    <location>
        <begin position="991"/>
        <end position="1019"/>
    </location>
</feature>
<feature type="region of interest" description="Disordered" evidence="1">
    <location>
        <begin position="1472"/>
        <end position="1497"/>
    </location>
</feature>
<feature type="compositionally biased region" description="Low complexity" evidence="1">
    <location>
        <begin position="55"/>
        <end position="78"/>
    </location>
</feature>
<feature type="compositionally biased region" description="Polar residues" evidence="1">
    <location>
        <begin position="1045"/>
        <end position="1059"/>
    </location>
</feature>
<dbReference type="GeneID" id="25363864"/>